<dbReference type="InterPro" id="IPR015424">
    <property type="entry name" value="PyrdxlP-dep_Trfase"/>
</dbReference>
<comment type="similarity">
    <text evidence="2">Belongs to the class-I pyridoxal-phosphate-dependent aminotransferase family.</text>
</comment>
<evidence type="ECO:0000256" key="6">
    <source>
        <dbReference type="ARBA" id="ARBA00022898"/>
    </source>
</evidence>
<comment type="cofactor">
    <cofactor evidence="1">
        <name>pyridoxal 5'-phosphate</name>
        <dbReference type="ChEBI" id="CHEBI:597326"/>
    </cofactor>
</comment>
<sequence length="389" mass="42620">MISEKAKSIKPSATLAVNAKVQELKKQGIDVIAFGIGEPDFDTPSNIKEAAKKAIDSGFTKYTPDAGIPELREAICAKFARDNNLHYAKENVVACNGAKQVLYNSMLALLNAHDEIIIASPYWLSYQEMAGLCGANAKIIATDEKFKLRADAVEEAITKSTKAIILNSPCNPSGAIIDESELKKIADIAVEHNLYVISDEVYEKFIYDGKEHKSIASFNDEIRKVTITINAISKTYAMTGWRIGYCACEIEIAKALANIQGQTTSAPNSIAQKAAVAALIENQDSVAHMVDEFDKRRKTIVKMLNEIQGINCNMPEGAFYAFPDASGTFNEKIRSANDFALFLLEKANVAVVPGEAFGSDKHVRFSYASSMQDIERGMERVARAVKELK</sequence>
<dbReference type="InterPro" id="IPR015421">
    <property type="entry name" value="PyrdxlP-dep_Trfase_major"/>
</dbReference>
<dbReference type="GO" id="GO:0030170">
    <property type="term" value="F:pyridoxal phosphate binding"/>
    <property type="evidence" value="ECO:0007669"/>
    <property type="project" value="InterPro"/>
</dbReference>
<organism evidence="8 9">
    <name type="scientific">Candidatus Iainarchaeum sp</name>
    <dbReference type="NCBI Taxonomy" id="3101447"/>
    <lineage>
        <taxon>Archaea</taxon>
        <taxon>Candidatus Iainarchaeota</taxon>
        <taxon>Candidatus Iainarchaeia</taxon>
        <taxon>Candidatus Iainarchaeales</taxon>
        <taxon>Candidatus Iainarchaeaceae</taxon>
        <taxon>Candidatus Iainarchaeum</taxon>
    </lineage>
</organism>
<name>A0A8T4KW10_9ARCH</name>
<accession>A0A8T4KW10</accession>
<dbReference type="GO" id="GO:0008483">
    <property type="term" value="F:transaminase activity"/>
    <property type="evidence" value="ECO:0007669"/>
    <property type="project" value="UniProtKB-KW"/>
</dbReference>
<dbReference type="Gene3D" id="3.40.640.10">
    <property type="entry name" value="Type I PLP-dependent aspartate aminotransferase-like (Major domain)"/>
    <property type="match status" value="1"/>
</dbReference>
<dbReference type="GO" id="GO:0006520">
    <property type="term" value="P:amino acid metabolic process"/>
    <property type="evidence" value="ECO:0007669"/>
    <property type="project" value="InterPro"/>
</dbReference>
<evidence type="ECO:0000256" key="2">
    <source>
        <dbReference type="ARBA" id="ARBA00007441"/>
    </source>
</evidence>
<dbReference type="SUPFAM" id="SSF53383">
    <property type="entry name" value="PLP-dependent transferases"/>
    <property type="match status" value="1"/>
</dbReference>
<reference evidence="8" key="1">
    <citation type="submission" date="2021-03" db="EMBL/GenBank/DDBJ databases">
        <authorList>
            <person name="Jaffe A."/>
        </authorList>
    </citation>
    <scope>NUCLEOTIDE SEQUENCE</scope>
    <source>
        <strain evidence="8">RIFCSPHIGHO2_01_FULL_AR10_44_11</strain>
    </source>
</reference>
<dbReference type="PANTHER" id="PTHR46383">
    <property type="entry name" value="ASPARTATE AMINOTRANSFERASE"/>
    <property type="match status" value="1"/>
</dbReference>
<reference evidence="8" key="2">
    <citation type="submission" date="2021-05" db="EMBL/GenBank/DDBJ databases">
        <title>Protein family content uncovers lineage relationships and bacterial pathway maintenance mechanisms in DPANN archaea.</title>
        <authorList>
            <person name="Castelle C.J."/>
            <person name="Meheust R."/>
            <person name="Jaffe A.L."/>
            <person name="Seitz K."/>
            <person name="Gong X."/>
            <person name="Baker B.J."/>
            <person name="Banfield J.F."/>
        </authorList>
    </citation>
    <scope>NUCLEOTIDE SEQUENCE</scope>
    <source>
        <strain evidence="8">RIFCSPHIGHO2_01_FULL_AR10_44_11</strain>
    </source>
</reference>
<dbReference type="Gene3D" id="3.90.1150.10">
    <property type="entry name" value="Aspartate Aminotransferase, domain 1"/>
    <property type="match status" value="1"/>
</dbReference>
<dbReference type="InterPro" id="IPR004839">
    <property type="entry name" value="Aminotransferase_I/II_large"/>
</dbReference>
<dbReference type="EMBL" id="JAGVWD010000065">
    <property type="protein sequence ID" value="MBS3057752.1"/>
    <property type="molecule type" value="Genomic_DNA"/>
</dbReference>
<proteinExistence type="inferred from homology"/>
<keyword evidence="5" id="KW-0808">Transferase</keyword>
<dbReference type="FunFam" id="3.40.640.10:FF:000033">
    <property type="entry name" value="Aspartate aminotransferase"/>
    <property type="match status" value="1"/>
</dbReference>
<dbReference type="CDD" id="cd00609">
    <property type="entry name" value="AAT_like"/>
    <property type="match status" value="1"/>
</dbReference>
<evidence type="ECO:0000313" key="9">
    <source>
        <dbReference type="Proteomes" id="UP000677687"/>
    </source>
</evidence>
<keyword evidence="6" id="KW-0663">Pyridoxal phosphate</keyword>
<evidence type="ECO:0000259" key="7">
    <source>
        <dbReference type="Pfam" id="PF00155"/>
    </source>
</evidence>
<evidence type="ECO:0000256" key="3">
    <source>
        <dbReference type="ARBA" id="ARBA00011738"/>
    </source>
</evidence>
<keyword evidence="4 8" id="KW-0032">Aminotransferase</keyword>
<dbReference type="PANTHER" id="PTHR46383:SF1">
    <property type="entry name" value="ASPARTATE AMINOTRANSFERASE"/>
    <property type="match status" value="1"/>
</dbReference>
<protein>
    <submittedName>
        <fullName evidence="8">Pyridoxal phosphate-dependent aminotransferase</fullName>
    </submittedName>
</protein>
<comment type="caution">
    <text evidence="8">The sequence shown here is derived from an EMBL/GenBank/DDBJ whole genome shotgun (WGS) entry which is preliminary data.</text>
</comment>
<gene>
    <name evidence="8" type="ORF">J4415_03950</name>
</gene>
<dbReference type="AlphaFoldDB" id="A0A8T4KW10"/>
<evidence type="ECO:0000256" key="4">
    <source>
        <dbReference type="ARBA" id="ARBA00022576"/>
    </source>
</evidence>
<evidence type="ECO:0000256" key="1">
    <source>
        <dbReference type="ARBA" id="ARBA00001933"/>
    </source>
</evidence>
<comment type="subunit">
    <text evidence="3">Homodimer.</text>
</comment>
<dbReference type="Proteomes" id="UP000677687">
    <property type="component" value="Unassembled WGS sequence"/>
</dbReference>
<evidence type="ECO:0000256" key="5">
    <source>
        <dbReference type="ARBA" id="ARBA00022679"/>
    </source>
</evidence>
<evidence type="ECO:0000313" key="8">
    <source>
        <dbReference type="EMBL" id="MBS3057752.1"/>
    </source>
</evidence>
<dbReference type="InterPro" id="IPR050596">
    <property type="entry name" value="AspAT/PAT-like"/>
</dbReference>
<dbReference type="Pfam" id="PF00155">
    <property type="entry name" value="Aminotran_1_2"/>
    <property type="match status" value="1"/>
</dbReference>
<feature type="domain" description="Aminotransferase class I/classII large" evidence="7">
    <location>
        <begin position="30"/>
        <end position="380"/>
    </location>
</feature>
<dbReference type="InterPro" id="IPR015422">
    <property type="entry name" value="PyrdxlP-dep_Trfase_small"/>
</dbReference>